<reference evidence="2" key="1">
    <citation type="submission" date="2019-07" db="EMBL/GenBank/DDBJ databases">
        <authorList>
            <person name="Dittberner H."/>
        </authorList>
    </citation>
    <scope>NUCLEOTIDE SEQUENCE [LARGE SCALE GENOMIC DNA]</scope>
</reference>
<evidence type="ECO:0000256" key="1">
    <source>
        <dbReference type="SAM" id="MobiDB-lite"/>
    </source>
</evidence>
<accession>A0A565CB74</accession>
<dbReference type="AlphaFoldDB" id="A0A565CB74"/>
<proteinExistence type="predicted"/>
<feature type="compositionally biased region" description="Polar residues" evidence="1">
    <location>
        <begin position="73"/>
        <end position="90"/>
    </location>
</feature>
<organism evidence="2 3">
    <name type="scientific">Arabis nemorensis</name>
    <dbReference type="NCBI Taxonomy" id="586526"/>
    <lineage>
        <taxon>Eukaryota</taxon>
        <taxon>Viridiplantae</taxon>
        <taxon>Streptophyta</taxon>
        <taxon>Embryophyta</taxon>
        <taxon>Tracheophyta</taxon>
        <taxon>Spermatophyta</taxon>
        <taxon>Magnoliopsida</taxon>
        <taxon>eudicotyledons</taxon>
        <taxon>Gunneridae</taxon>
        <taxon>Pentapetalae</taxon>
        <taxon>rosids</taxon>
        <taxon>malvids</taxon>
        <taxon>Brassicales</taxon>
        <taxon>Brassicaceae</taxon>
        <taxon>Arabideae</taxon>
        <taxon>Arabis</taxon>
    </lineage>
</organism>
<evidence type="ECO:0000313" key="2">
    <source>
        <dbReference type="EMBL" id="VVB10960.1"/>
    </source>
</evidence>
<keyword evidence="3" id="KW-1185">Reference proteome</keyword>
<feature type="compositionally biased region" description="Basic and acidic residues" evidence="1">
    <location>
        <begin position="93"/>
        <end position="103"/>
    </location>
</feature>
<gene>
    <name evidence="2" type="ORF">ANE_LOCUS21404</name>
</gene>
<name>A0A565CB74_9BRAS</name>
<evidence type="ECO:0000313" key="3">
    <source>
        <dbReference type="Proteomes" id="UP000489600"/>
    </source>
</evidence>
<dbReference type="Proteomes" id="UP000489600">
    <property type="component" value="Unassembled WGS sequence"/>
</dbReference>
<comment type="caution">
    <text evidence="2">The sequence shown here is derived from an EMBL/GenBank/DDBJ whole genome shotgun (WGS) entry which is preliminary data.</text>
</comment>
<sequence length="121" mass="13039">MCMSNLILHHRVSSGLHRRLCTDGQEKATPFETFSSEAFSPSLLKTTLTPQITCSNTTAPCFSERSPPISPVASLSKNHSSPPLGSSSQKAGFRRDDLHDHLVPSELLLPPGPPNSSSFPV</sequence>
<feature type="compositionally biased region" description="Low complexity" evidence="1">
    <location>
        <begin position="104"/>
        <end position="121"/>
    </location>
</feature>
<feature type="region of interest" description="Disordered" evidence="1">
    <location>
        <begin position="59"/>
        <end position="121"/>
    </location>
</feature>
<dbReference type="EMBL" id="CABITT030000007">
    <property type="protein sequence ID" value="VVB10960.1"/>
    <property type="molecule type" value="Genomic_DNA"/>
</dbReference>
<protein>
    <submittedName>
        <fullName evidence="2">Uncharacterized protein</fullName>
    </submittedName>
</protein>